<dbReference type="InterPro" id="IPR027437">
    <property type="entry name" value="Rbsml_uS13_C"/>
</dbReference>
<dbReference type="InterPro" id="IPR001892">
    <property type="entry name" value="Ribosomal_uS13"/>
</dbReference>
<name>A0A317SRI5_9PEZI</name>
<dbReference type="InterPro" id="IPR010979">
    <property type="entry name" value="Ribosomal_uS13-like_H2TH"/>
</dbReference>
<sequence>MVNLYGVQVAENQLVHKALRSFFGIGHSVADRICAKFSIHKTARISQLTQPKVTAITLEMTKMVIDTELKRKIADNVIRLKDIGTYRGKRHALGLPVRGQKTKKQIVCARRFNRLRTNI</sequence>
<dbReference type="GO" id="GO:0005739">
    <property type="term" value="C:mitochondrion"/>
    <property type="evidence" value="ECO:0007669"/>
    <property type="project" value="TreeGrafter"/>
</dbReference>
<dbReference type="Gene3D" id="4.10.910.10">
    <property type="entry name" value="30s ribosomal protein s13, domain 2"/>
    <property type="match status" value="1"/>
</dbReference>
<dbReference type="InterPro" id="IPR018269">
    <property type="entry name" value="Ribosomal_uS13_CS"/>
</dbReference>
<keyword evidence="3 4" id="KW-0687">Ribonucleoprotein</keyword>
<evidence type="ECO:0000256" key="2">
    <source>
        <dbReference type="ARBA" id="ARBA00022980"/>
    </source>
</evidence>
<evidence type="ECO:0000313" key="5">
    <source>
        <dbReference type="EMBL" id="PWW77043.1"/>
    </source>
</evidence>
<dbReference type="PANTHER" id="PTHR10871:SF1">
    <property type="entry name" value="SMALL RIBOSOMAL SUBUNIT PROTEIN US13M"/>
    <property type="match status" value="1"/>
</dbReference>
<dbReference type="STRING" id="42249.A0A317SRI5"/>
<proteinExistence type="inferred from homology"/>
<keyword evidence="6" id="KW-1185">Reference proteome</keyword>
<evidence type="ECO:0000313" key="6">
    <source>
        <dbReference type="Proteomes" id="UP000246991"/>
    </source>
</evidence>
<dbReference type="SUPFAM" id="SSF46946">
    <property type="entry name" value="S13-like H2TH domain"/>
    <property type="match status" value="1"/>
</dbReference>
<comment type="caution">
    <text evidence="5">The sequence shown here is derived from an EMBL/GenBank/DDBJ whole genome shotgun (WGS) entry which is preliminary data.</text>
</comment>
<evidence type="ECO:0000256" key="4">
    <source>
        <dbReference type="RuleBase" id="RU003830"/>
    </source>
</evidence>
<dbReference type="EMBL" id="PYWC01000028">
    <property type="protein sequence ID" value="PWW77043.1"/>
    <property type="molecule type" value="Genomic_DNA"/>
</dbReference>
<dbReference type="PIRSF" id="PIRSF002134">
    <property type="entry name" value="Ribosomal_S13"/>
    <property type="match status" value="1"/>
</dbReference>
<dbReference type="GO" id="GO:0006412">
    <property type="term" value="P:translation"/>
    <property type="evidence" value="ECO:0007669"/>
    <property type="project" value="InterPro"/>
</dbReference>
<organism evidence="5 6">
    <name type="scientific">Tuber magnatum</name>
    <name type="common">white Piedmont truffle</name>
    <dbReference type="NCBI Taxonomy" id="42249"/>
    <lineage>
        <taxon>Eukaryota</taxon>
        <taxon>Fungi</taxon>
        <taxon>Dikarya</taxon>
        <taxon>Ascomycota</taxon>
        <taxon>Pezizomycotina</taxon>
        <taxon>Pezizomycetes</taxon>
        <taxon>Pezizales</taxon>
        <taxon>Tuberaceae</taxon>
        <taxon>Tuber</taxon>
    </lineage>
</organism>
<dbReference type="PROSITE" id="PS00646">
    <property type="entry name" value="RIBOSOMAL_S13_1"/>
    <property type="match status" value="1"/>
</dbReference>
<keyword evidence="2 4" id="KW-0689">Ribosomal protein</keyword>
<dbReference type="Gene3D" id="1.10.8.50">
    <property type="match status" value="1"/>
</dbReference>
<gene>
    <name evidence="5" type="ORF">C7212DRAFT_318320</name>
</gene>
<dbReference type="GO" id="GO:0003723">
    <property type="term" value="F:RNA binding"/>
    <property type="evidence" value="ECO:0007669"/>
    <property type="project" value="InterPro"/>
</dbReference>
<dbReference type="OrthoDB" id="525520at2759"/>
<accession>A0A317SRI5</accession>
<dbReference type="GO" id="GO:0003735">
    <property type="term" value="F:structural constituent of ribosome"/>
    <property type="evidence" value="ECO:0007669"/>
    <property type="project" value="InterPro"/>
</dbReference>
<dbReference type="PANTHER" id="PTHR10871">
    <property type="entry name" value="30S RIBOSOMAL PROTEIN S13/40S RIBOSOMAL PROTEIN S18"/>
    <property type="match status" value="1"/>
</dbReference>
<dbReference type="Proteomes" id="UP000246991">
    <property type="component" value="Unassembled WGS sequence"/>
</dbReference>
<protein>
    <submittedName>
        <fullName evidence="5">40S ribosomal protein S13</fullName>
    </submittedName>
</protein>
<reference evidence="5 6" key="1">
    <citation type="submission" date="2018-03" db="EMBL/GenBank/DDBJ databases">
        <title>Genomes of Pezizomycetes fungi and the evolution of truffles.</title>
        <authorList>
            <person name="Murat C."/>
            <person name="Payen T."/>
            <person name="Noel B."/>
            <person name="Kuo A."/>
            <person name="Martin F.M."/>
        </authorList>
    </citation>
    <scope>NUCLEOTIDE SEQUENCE [LARGE SCALE GENOMIC DNA]</scope>
    <source>
        <strain evidence="5">091103-1</strain>
    </source>
</reference>
<dbReference type="PROSITE" id="PS50159">
    <property type="entry name" value="RIBOSOMAL_S13_2"/>
    <property type="match status" value="1"/>
</dbReference>
<dbReference type="AlphaFoldDB" id="A0A317SRI5"/>
<dbReference type="Pfam" id="PF00416">
    <property type="entry name" value="Ribosomal_S13"/>
    <property type="match status" value="1"/>
</dbReference>
<evidence type="ECO:0000256" key="3">
    <source>
        <dbReference type="ARBA" id="ARBA00023274"/>
    </source>
</evidence>
<comment type="similarity">
    <text evidence="1 4">Belongs to the universal ribosomal protein uS13 family.</text>
</comment>
<evidence type="ECO:0000256" key="1">
    <source>
        <dbReference type="ARBA" id="ARBA00008080"/>
    </source>
</evidence>
<dbReference type="GO" id="GO:0015935">
    <property type="term" value="C:small ribosomal subunit"/>
    <property type="evidence" value="ECO:0007669"/>
    <property type="project" value="TreeGrafter"/>
</dbReference>